<organism evidence="1 2">
    <name type="scientific">Coemansia pectinata</name>
    <dbReference type="NCBI Taxonomy" id="1052879"/>
    <lineage>
        <taxon>Eukaryota</taxon>
        <taxon>Fungi</taxon>
        <taxon>Fungi incertae sedis</taxon>
        <taxon>Zoopagomycota</taxon>
        <taxon>Kickxellomycotina</taxon>
        <taxon>Kickxellomycetes</taxon>
        <taxon>Kickxellales</taxon>
        <taxon>Kickxellaceae</taxon>
        <taxon>Coemansia</taxon>
    </lineage>
</organism>
<dbReference type="AlphaFoldDB" id="A0A9W8GSH2"/>
<sequence length="57" mass="6391">MNLNYWPPLPDPPPLSPHTPIIILVPAPLPPPPRRGRRIRVAARIRLPGGNINIDFE</sequence>
<gene>
    <name evidence="1" type="ORF">GGI19_006307</name>
</gene>
<comment type="caution">
    <text evidence="1">The sequence shown here is derived from an EMBL/GenBank/DDBJ whole genome shotgun (WGS) entry which is preliminary data.</text>
</comment>
<evidence type="ECO:0000313" key="1">
    <source>
        <dbReference type="EMBL" id="KAJ2747909.1"/>
    </source>
</evidence>
<evidence type="ECO:0000313" key="2">
    <source>
        <dbReference type="Proteomes" id="UP001140011"/>
    </source>
</evidence>
<proteinExistence type="predicted"/>
<dbReference type="Proteomes" id="UP001140011">
    <property type="component" value="Unassembled WGS sequence"/>
</dbReference>
<reference evidence="1" key="1">
    <citation type="submission" date="2022-07" db="EMBL/GenBank/DDBJ databases">
        <title>Phylogenomic reconstructions and comparative analyses of Kickxellomycotina fungi.</title>
        <authorList>
            <person name="Reynolds N.K."/>
            <person name="Stajich J.E."/>
            <person name="Barry K."/>
            <person name="Grigoriev I.V."/>
            <person name="Crous P."/>
            <person name="Smith M.E."/>
        </authorList>
    </citation>
    <scope>NUCLEOTIDE SEQUENCE</scope>
    <source>
        <strain evidence="1">BCRC 34297</strain>
    </source>
</reference>
<name>A0A9W8GSH2_9FUNG</name>
<protein>
    <submittedName>
        <fullName evidence="1">Uncharacterized protein</fullName>
    </submittedName>
</protein>
<keyword evidence="2" id="KW-1185">Reference proteome</keyword>
<accession>A0A9W8GSH2</accession>
<feature type="non-terminal residue" evidence="1">
    <location>
        <position position="57"/>
    </location>
</feature>
<dbReference type="EMBL" id="JANBUH010001249">
    <property type="protein sequence ID" value="KAJ2747909.1"/>
    <property type="molecule type" value="Genomic_DNA"/>
</dbReference>